<keyword evidence="6" id="KW-0520">NAD</keyword>
<evidence type="ECO:0000256" key="5">
    <source>
        <dbReference type="ARBA" id="ARBA00018569"/>
    </source>
</evidence>
<dbReference type="InterPro" id="IPR016040">
    <property type="entry name" value="NAD(P)-bd_dom"/>
</dbReference>
<dbReference type="Gene3D" id="3.40.50.720">
    <property type="entry name" value="NAD(P)-binding Rossmann-like Domain"/>
    <property type="match status" value="1"/>
</dbReference>
<evidence type="ECO:0000256" key="3">
    <source>
        <dbReference type="ARBA" id="ARBA00007637"/>
    </source>
</evidence>
<dbReference type="EC" id="5.1.3.2" evidence="4"/>
<comment type="catalytic activity">
    <reaction evidence="1">
        <text>UDP-alpha-D-glucose = UDP-alpha-D-galactose</text>
        <dbReference type="Rhea" id="RHEA:22168"/>
        <dbReference type="ChEBI" id="CHEBI:58885"/>
        <dbReference type="ChEBI" id="CHEBI:66914"/>
        <dbReference type="EC" id="5.1.3.2"/>
    </reaction>
</comment>
<accession>A0ABQ1IEZ0</accession>
<evidence type="ECO:0000256" key="8">
    <source>
        <dbReference type="ARBA" id="ARBA00031367"/>
    </source>
</evidence>
<gene>
    <name evidence="11" type="ORF">GCM10011505_15500</name>
</gene>
<dbReference type="Proteomes" id="UP000603352">
    <property type="component" value="Unassembled WGS sequence"/>
</dbReference>
<dbReference type="SUPFAM" id="SSF51735">
    <property type="entry name" value="NAD(P)-binding Rossmann-fold domains"/>
    <property type="match status" value="1"/>
</dbReference>
<comment type="caution">
    <text evidence="11">The sequence shown here is derived from an EMBL/GenBank/DDBJ whole genome shotgun (WGS) entry which is preliminary data.</text>
</comment>
<evidence type="ECO:0000256" key="7">
    <source>
        <dbReference type="ARBA" id="ARBA00023235"/>
    </source>
</evidence>
<evidence type="ECO:0000256" key="9">
    <source>
        <dbReference type="ARBA" id="ARBA00033067"/>
    </source>
</evidence>
<dbReference type="PANTHER" id="PTHR43725">
    <property type="entry name" value="UDP-GLUCOSE 4-EPIMERASE"/>
    <property type="match status" value="1"/>
</dbReference>
<comment type="cofactor">
    <cofactor evidence="2">
        <name>NAD(+)</name>
        <dbReference type="ChEBI" id="CHEBI:57540"/>
    </cofactor>
</comment>
<dbReference type="InterPro" id="IPR036291">
    <property type="entry name" value="NAD(P)-bd_dom_sf"/>
</dbReference>
<organism evidence="11 12">
    <name type="scientific">Tistrella bauzanensis</name>
    <dbReference type="NCBI Taxonomy" id="657419"/>
    <lineage>
        <taxon>Bacteria</taxon>
        <taxon>Pseudomonadati</taxon>
        <taxon>Pseudomonadota</taxon>
        <taxon>Alphaproteobacteria</taxon>
        <taxon>Geminicoccales</taxon>
        <taxon>Geminicoccaceae</taxon>
        <taxon>Tistrella</taxon>
    </lineage>
</organism>
<dbReference type="Pfam" id="PF13460">
    <property type="entry name" value="NAD_binding_10"/>
    <property type="match status" value="1"/>
</dbReference>
<evidence type="ECO:0000256" key="1">
    <source>
        <dbReference type="ARBA" id="ARBA00000083"/>
    </source>
</evidence>
<dbReference type="EMBL" id="BMDZ01000013">
    <property type="protein sequence ID" value="GGB34962.1"/>
    <property type="molecule type" value="Genomic_DNA"/>
</dbReference>
<keyword evidence="7" id="KW-0413">Isomerase</keyword>
<dbReference type="PANTHER" id="PTHR43725:SF47">
    <property type="entry name" value="UDP-GLUCOSE 4-EPIMERASE"/>
    <property type="match status" value="1"/>
</dbReference>
<protein>
    <recommendedName>
        <fullName evidence="5">UDP-glucose 4-epimerase</fullName>
        <ecNumber evidence="4">5.1.3.2</ecNumber>
    </recommendedName>
    <alternativeName>
        <fullName evidence="9">Galactowaldenase</fullName>
    </alternativeName>
    <alternativeName>
        <fullName evidence="8">UDP-galactose 4-epimerase</fullName>
    </alternativeName>
</protein>
<comment type="similarity">
    <text evidence="3">Belongs to the NAD(P)-dependent epimerase/dehydratase family.</text>
</comment>
<dbReference type="RefSeq" id="WP_188576458.1">
    <property type="nucleotide sequence ID" value="NZ_BMDZ01000013.1"/>
</dbReference>
<evidence type="ECO:0000313" key="12">
    <source>
        <dbReference type="Proteomes" id="UP000603352"/>
    </source>
</evidence>
<sequence>MKALVVGGTRFIGAHVVRRLYDAGVQVTAFHRGTSSNPILPEIEHVLAPGAEYPVTAFPAELLRDWDIVIHMVAMGEADAEAAARSFAGRTRRLVLVSSCDVYRAYGRLMKTEPGPPEEVPLCEDAPLRSVLYPYRGMEAQLGAYARDYDKILAERIVQGTPDFDWTILRLPKVYGAEDNGDLSTVYRFAAVPEWRWTHGHVENVAAAIVTAASRPEARNAVFNAGEEVTPTVGERLASLPARDNGTPVPPPFDYRQHVVLDTGKIRAELRYTDVVDERTAMAKLAVASASTHKS</sequence>
<reference evidence="12" key="1">
    <citation type="journal article" date="2019" name="Int. J. Syst. Evol. Microbiol.">
        <title>The Global Catalogue of Microorganisms (GCM) 10K type strain sequencing project: providing services to taxonomists for standard genome sequencing and annotation.</title>
        <authorList>
            <consortium name="The Broad Institute Genomics Platform"/>
            <consortium name="The Broad Institute Genome Sequencing Center for Infectious Disease"/>
            <person name="Wu L."/>
            <person name="Ma J."/>
        </authorList>
    </citation>
    <scope>NUCLEOTIDE SEQUENCE [LARGE SCALE GENOMIC DNA]</scope>
    <source>
        <strain evidence="12">CGMCC 1.10188</strain>
    </source>
</reference>
<evidence type="ECO:0000313" key="11">
    <source>
        <dbReference type="EMBL" id="GGB34962.1"/>
    </source>
</evidence>
<feature type="domain" description="NAD(P)-binding" evidence="10">
    <location>
        <begin position="7"/>
        <end position="214"/>
    </location>
</feature>
<evidence type="ECO:0000256" key="6">
    <source>
        <dbReference type="ARBA" id="ARBA00023027"/>
    </source>
</evidence>
<evidence type="ECO:0000259" key="10">
    <source>
        <dbReference type="Pfam" id="PF13460"/>
    </source>
</evidence>
<evidence type="ECO:0000256" key="2">
    <source>
        <dbReference type="ARBA" id="ARBA00001911"/>
    </source>
</evidence>
<name>A0ABQ1IEZ0_9PROT</name>
<evidence type="ECO:0000256" key="4">
    <source>
        <dbReference type="ARBA" id="ARBA00013189"/>
    </source>
</evidence>
<proteinExistence type="inferred from homology"/>
<keyword evidence="12" id="KW-1185">Reference proteome</keyword>